<name>A0A232EP31_9HYME</name>
<protein>
    <submittedName>
        <fullName evidence="2">Uncharacterized protein</fullName>
    </submittedName>
</protein>
<feature type="region of interest" description="Disordered" evidence="1">
    <location>
        <begin position="60"/>
        <end position="106"/>
    </location>
</feature>
<gene>
    <name evidence="2" type="ORF">TSAR_013373</name>
</gene>
<dbReference type="AlphaFoldDB" id="A0A232EP31"/>
<dbReference type="EMBL" id="NNAY01003018">
    <property type="protein sequence ID" value="OXU20110.1"/>
    <property type="molecule type" value="Genomic_DNA"/>
</dbReference>
<accession>A0A232EP31</accession>
<keyword evidence="3" id="KW-1185">Reference proteome</keyword>
<proteinExistence type="predicted"/>
<comment type="caution">
    <text evidence="2">The sequence shown here is derived from an EMBL/GenBank/DDBJ whole genome shotgun (WGS) entry which is preliminary data.</text>
</comment>
<reference evidence="2 3" key="1">
    <citation type="journal article" date="2017" name="Curr. Biol.">
        <title>The Evolution of Venom by Co-option of Single-Copy Genes.</title>
        <authorList>
            <person name="Martinson E.O."/>
            <person name="Mrinalini"/>
            <person name="Kelkar Y.D."/>
            <person name="Chang C.H."/>
            <person name="Werren J.H."/>
        </authorList>
    </citation>
    <scope>NUCLEOTIDE SEQUENCE [LARGE SCALE GENOMIC DNA]</scope>
    <source>
        <strain evidence="2 3">Alberta</strain>
        <tissue evidence="2">Whole body</tissue>
    </source>
</reference>
<evidence type="ECO:0000313" key="2">
    <source>
        <dbReference type="EMBL" id="OXU20110.1"/>
    </source>
</evidence>
<feature type="compositionally biased region" description="Basic and acidic residues" evidence="1">
    <location>
        <begin position="95"/>
        <end position="106"/>
    </location>
</feature>
<evidence type="ECO:0000313" key="3">
    <source>
        <dbReference type="Proteomes" id="UP000215335"/>
    </source>
</evidence>
<organism evidence="2 3">
    <name type="scientific">Trichomalopsis sarcophagae</name>
    <dbReference type="NCBI Taxonomy" id="543379"/>
    <lineage>
        <taxon>Eukaryota</taxon>
        <taxon>Metazoa</taxon>
        <taxon>Ecdysozoa</taxon>
        <taxon>Arthropoda</taxon>
        <taxon>Hexapoda</taxon>
        <taxon>Insecta</taxon>
        <taxon>Pterygota</taxon>
        <taxon>Neoptera</taxon>
        <taxon>Endopterygota</taxon>
        <taxon>Hymenoptera</taxon>
        <taxon>Apocrita</taxon>
        <taxon>Proctotrupomorpha</taxon>
        <taxon>Chalcidoidea</taxon>
        <taxon>Pteromalidae</taxon>
        <taxon>Pteromalinae</taxon>
        <taxon>Trichomalopsis</taxon>
    </lineage>
</organism>
<sequence length="240" mass="26751">MEQPALKAMTERDETIVVLLSQADNEELQCPLCTRVGGRSQVAHPVAVSFSVATDAASPANSTLSKQLPTPAPPTNQPITDSSRPRPTRGSPHRQQADGNRDPASEQRRLVGLLEAASIREQLKESTALAMQFLGRLTVRRPATQQRERPAPRRRANNGVEAQPLDLIRGATRLQRLYRTAKKWAVQQILTGPNGICQIDKTSVFNHFNDLAARRDYAAEMVHLGYYRLLRWLINSHLSH</sequence>
<evidence type="ECO:0000256" key="1">
    <source>
        <dbReference type="SAM" id="MobiDB-lite"/>
    </source>
</evidence>
<dbReference type="Proteomes" id="UP000215335">
    <property type="component" value="Unassembled WGS sequence"/>
</dbReference>